<evidence type="ECO:0000256" key="1">
    <source>
        <dbReference type="ARBA" id="ARBA00022441"/>
    </source>
</evidence>
<name>A0A2G2YDM6_CAPAN</name>
<organism evidence="3 4">
    <name type="scientific">Capsicum annuum</name>
    <name type="common">Capsicum pepper</name>
    <dbReference type="NCBI Taxonomy" id="4072"/>
    <lineage>
        <taxon>Eukaryota</taxon>
        <taxon>Viridiplantae</taxon>
        <taxon>Streptophyta</taxon>
        <taxon>Embryophyta</taxon>
        <taxon>Tracheophyta</taxon>
        <taxon>Spermatophyta</taxon>
        <taxon>Magnoliopsida</taxon>
        <taxon>eudicotyledons</taxon>
        <taxon>Gunneridae</taxon>
        <taxon>Pentapetalae</taxon>
        <taxon>asterids</taxon>
        <taxon>lamiids</taxon>
        <taxon>Solanales</taxon>
        <taxon>Solanaceae</taxon>
        <taxon>Solanoideae</taxon>
        <taxon>Capsiceae</taxon>
        <taxon>Capsicum</taxon>
    </lineage>
</organism>
<dbReference type="InterPro" id="IPR052439">
    <property type="entry name" value="F-box/Kelch-repeat"/>
</dbReference>
<accession>A0A2G2YDM6</accession>
<keyword evidence="4" id="KW-1185">Reference proteome</keyword>
<dbReference type="Pfam" id="PF01344">
    <property type="entry name" value="Kelch_1"/>
    <property type="match status" value="1"/>
</dbReference>
<evidence type="ECO:0000313" key="3">
    <source>
        <dbReference type="EMBL" id="PHT67847.1"/>
    </source>
</evidence>
<dbReference type="STRING" id="4072.A0A2G2YDM6"/>
<dbReference type="InterPro" id="IPR015915">
    <property type="entry name" value="Kelch-typ_b-propeller"/>
</dbReference>
<comment type="caution">
    <text evidence="3">The sequence shown here is derived from an EMBL/GenBank/DDBJ whole genome shotgun (WGS) entry which is preliminary data.</text>
</comment>
<reference evidence="3 4" key="1">
    <citation type="journal article" date="2014" name="Nat. Genet.">
        <title>Genome sequence of the hot pepper provides insights into the evolution of pungency in Capsicum species.</title>
        <authorList>
            <person name="Kim S."/>
            <person name="Park M."/>
            <person name="Yeom S.I."/>
            <person name="Kim Y.M."/>
            <person name="Lee J.M."/>
            <person name="Lee H.A."/>
            <person name="Seo E."/>
            <person name="Choi J."/>
            <person name="Cheong K."/>
            <person name="Kim K.T."/>
            <person name="Jung K."/>
            <person name="Lee G.W."/>
            <person name="Oh S.K."/>
            <person name="Bae C."/>
            <person name="Kim S.B."/>
            <person name="Lee H.Y."/>
            <person name="Kim S.Y."/>
            <person name="Kim M.S."/>
            <person name="Kang B.C."/>
            <person name="Jo Y.D."/>
            <person name="Yang H.B."/>
            <person name="Jeong H.J."/>
            <person name="Kang W.H."/>
            <person name="Kwon J.K."/>
            <person name="Shin C."/>
            <person name="Lim J.Y."/>
            <person name="Park J.H."/>
            <person name="Huh J.H."/>
            <person name="Kim J.S."/>
            <person name="Kim B.D."/>
            <person name="Cohen O."/>
            <person name="Paran I."/>
            <person name="Suh M.C."/>
            <person name="Lee S.B."/>
            <person name="Kim Y.K."/>
            <person name="Shin Y."/>
            <person name="Noh S.J."/>
            <person name="Park J."/>
            <person name="Seo Y.S."/>
            <person name="Kwon S.Y."/>
            <person name="Kim H.A."/>
            <person name="Park J.M."/>
            <person name="Kim H.J."/>
            <person name="Choi S.B."/>
            <person name="Bosland P.W."/>
            <person name="Reeves G."/>
            <person name="Jo S.H."/>
            <person name="Lee B.W."/>
            <person name="Cho H.T."/>
            <person name="Choi H.S."/>
            <person name="Lee M.S."/>
            <person name="Yu Y."/>
            <person name="Do Choi Y."/>
            <person name="Park B.S."/>
            <person name="van Deynze A."/>
            <person name="Ashrafi H."/>
            <person name="Hill T."/>
            <person name="Kim W.T."/>
            <person name="Pai H.S."/>
            <person name="Ahn H.K."/>
            <person name="Yeam I."/>
            <person name="Giovannoni J.J."/>
            <person name="Rose J.K."/>
            <person name="Sorensen I."/>
            <person name="Lee S.J."/>
            <person name="Kim R.W."/>
            <person name="Choi I.Y."/>
            <person name="Choi B.S."/>
            <person name="Lim J.S."/>
            <person name="Lee Y.H."/>
            <person name="Choi D."/>
        </authorList>
    </citation>
    <scope>NUCLEOTIDE SEQUENCE [LARGE SCALE GENOMIC DNA]</scope>
    <source>
        <strain evidence="4">cv. CM334</strain>
    </source>
</reference>
<keyword evidence="2" id="KW-0677">Repeat</keyword>
<dbReference type="PANTHER" id="PTHR46122">
    <property type="entry name" value="GALACTOSE OXIDASE/KELCH REPEAT PROTEIN-RELATED"/>
    <property type="match status" value="1"/>
</dbReference>
<evidence type="ECO:0000313" key="4">
    <source>
        <dbReference type="Proteomes" id="UP000222542"/>
    </source>
</evidence>
<dbReference type="SUPFAM" id="SSF117281">
    <property type="entry name" value="Kelch motif"/>
    <property type="match status" value="1"/>
</dbReference>
<evidence type="ECO:0000256" key="2">
    <source>
        <dbReference type="ARBA" id="ARBA00022737"/>
    </source>
</evidence>
<dbReference type="GO" id="GO:0005634">
    <property type="term" value="C:nucleus"/>
    <property type="evidence" value="ECO:0000318"/>
    <property type="project" value="GO_Central"/>
</dbReference>
<dbReference type="InterPro" id="IPR006652">
    <property type="entry name" value="Kelch_1"/>
</dbReference>
<reference evidence="3 4" key="2">
    <citation type="journal article" date="2017" name="Genome Biol.">
        <title>New reference genome sequences of hot pepper reveal the massive evolution of plant disease-resistance genes by retroduplication.</title>
        <authorList>
            <person name="Kim S."/>
            <person name="Park J."/>
            <person name="Yeom S.I."/>
            <person name="Kim Y.M."/>
            <person name="Seo E."/>
            <person name="Kim K.T."/>
            <person name="Kim M.S."/>
            <person name="Lee J.M."/>
            <person name="Cheong K."/>
            <person name="Shin H.S."/>
            <person name="Kim S.B."/>
            <person name="Han K."/>
            <person name="Lee J."/>
            <person name="Park M."/>
            <person name="Lee H.A."/>
            <person name="Lee H.Y."/>
            <person name="Lee Y."/>
            <person name="Oh S."/>
            <person name="Lee J.H."/>
            <person name="Choi E."/>
            <person name="Choi E."/>
            <person name="Lee S.E."/>
            <person name="Jeon J."/>
            <person name="Kim H."/>
            <person name="Choi G."/>
            <person name="Song H."/>
            <person name="Lee J."/>
            <person name="Lee S.C."/>
            <person name="Kwon J.K."/>
            <person name="Lee H.Y."/>
            <person name="Koo N."/>
            <person name="Hong Y."/>
            <person name="Kim R.W."/>
            <person name="Kang W.H."/>
            <person name="Huh J.H."/>
            <person name="Kang B.C."/>
            <person name="Yang T.J."/>
            <person name="Lee Y.H."/>
            <person name="Bennetzen J.L."/>
            <person name="Choi D."/>
        </authorList>
    </citation>
    <scope>NUCLEOTIDE SEQUENCE [LARGE SCALE GENOMIC DNA]</scope>
    <source>
        <strain evidence="4">cv. CM334</strain>
    </source>
</reference>
<sequence>MQVNVPRCLFGKESLGEIAIFASGCDSQGKILSSAELYNLETGTWRTLRSMNKPCKVFCCIHGWKVLRDRRHWTEIPNLSPVRPNLRNGIPATSAAPPLVAVESNQFTLLTMLKCRLGSMKSITNNGFIEVNSWYLVKDLKNGTCPAKSNQLSLQRTIDYLQQLQLAGDTEDVAAFGKSIVVDKATEVRSRPSTARVRVIPDLMDKHPDHIQLQSVDKVTSRIIVEFEEVTKRNVPGDLLEVPMEEFEGDLGVDIFDEEDEDEVLNECFAKVARDGDLSPRQQRKGFKKKKTHERKYSWVGKVSEEVILRQLPMRVAKQKDTRFNYIKKIQ</sequence>
<protein>
    <submittedName>
        <fullName evidence="3">Uncharacterized protein</fullName>
    </submittedName>
</protein>
<dbReference type="PANTHER" id="PTHR46122:SF13">
    <property type="entry name" value="F-BOX_KELCH-REPEAT PROTEIN SKIP11-LIKE"/>
    <property type="match status" value="1"/>
</dbReference>
<dbReference type="Gramene" id="PHT67847">
    <property type="protein sequence ID" value="PHT67847"/>
    <property type="gene ID" value="T459_27334"/>
</dbReference>
<dbReference type="Proteomes" id="UP000222542">
    <property type="component" value="Unassembled WGS sequence"/>
</dbReference>
<proteinExistence type="predicted"/>
<dbReference type="AlphaFoldDB" id="A0A2G2YDM6"/>
<dbReference type="EMBL" id="AYRZ02000011">
    <property type="protein sequence ID" value="PHT67847.1"/>
    <property type="molecule type" value="Genomic_DNA"/>
</dbReference>
<gene>
    <name evidence="3" type="ORF">T459_27334</name>
</gene>
<keyword evidence="1" id="KW-0880">Kelch repeat</keyword>